<dbReference type="GO" id="GO:0003995">
    <property type="term" value="F:acyl-CoA dehydrogenase activity"/>
    <property type="evidence" value="ECO:0007669"/>
    <property type="project" value="TreeGrafter"/>
</dbReference>
<dbReference type="InterPro" id="IPR037069">
    <property type="entry name" value="AcylCoA_DH/ox_N_sf"/>
</dbReference>
<organism evidence="5 6">
    <name type="scientific">Xylophilus rhododendri</name>
    <dbReference type="NCBI Taxonomy" id="2697032"/>
    <lineage>
        <taxon>Bacteria</taxon>
        <taxon>Pseudomonadati</taxon>
        <taxon>Pseudomonadota</taxon>
        <taxon>Betaproteobacteria</taxon>
        <taxon>Burkholderiales</taxon>
        <taxon>Xylophilus</taxon>
    </lineage>
</organism>
<keyword evidence="6" id="KW-1185">Reference proteome</keyword>
<dbReference type="AlphaFoldDB" id="A0A857JD75"/>
<protein>
    <recommendedName>
        <fullName evidence="7">Acyl-CoA dehydrogenase</fullName>
    </recommendedName>
</protein>
<dbReference type="GO" id="GO:0050660">
    <property type="term" value="F:flavin adenine dinucleotide binding"/>
    <property type="evidence" value="ECO:0007669"/>
    <property type="project" value="InterPro"/>
</dbReference>
<dbReference type="Gene3D" id="2.40.110.10">
    <property type="entry name" value="Butyryl-CoA Dehydrogenase, subunit A, domain 2"/>
    <property type="match status" value="1"/>
</dbReference>
<evidence type="ECO:0000313" key="5">
    <source>
        <dbReference type="EMBL" id="QHJ00913.1"/>
    </source>
</evidence>
<feature type="domain" description="Acyl-CoA dehydrogenase C-terminal" evidence="4">
    <location>
        <begin position="244"/>
        <end position="375"/>
    </location>
</feature>
<dbReference type="InterPro" id="IPR036250">
    <property type="entry name" value="AcylCo_DH-like_C"/>
</dbReference>
<dbReference type="Pfam" id="PF02770">
    <property type="entry name" value="Acyl-CoA_dh_M"/>
    <property type="match status" value="1"/>
</dbReference>
<dbReference type="PANTHER" id="PTHR48083:SF19">
    <property type="entry name" value="FLAVIN-DEPENDENT MONOOXYGENASE, OXYGENASE SUBUNIT HSAA"/>
    <property type="match status" value="1"/>
</dbReference>
<dbReference type="InterPro" id="IPR050741">
    <property type="entry name" value="Acyl-CoA_dehydrogenase"/>
</dbReference>
<reference evidence="5 6" key="1">
    <citation type="submission" date="2020-01" db="EMBL/GenBank/DDBJ databases">
        <title>Genome sequencing of strain KACC 21265.</title>
        <authorList>
            <person name="Heo J."/>
            <person name="Kim S.-J."/>
            <person name="Kim J.-S."/>
            <person name="Hong S.-B."/>
            <person name="Kwon S.-W."/>
        </authorList>
    </citation>
    <scope>NUCLEOTIDE SEQUENCE [LARGE SCALE GENOMIC DNA]</scope>
    <source>
        <strain evidence="5 6">KACC 21265</strain>
    </source>
</reference>
<dbReference type="EMBL" id="CP047650">
    <property type="protein sequence ID" value="QHJ00913.1"/>
    <property type="molecule type" value="Genomic_DNA"/>
</dbReference>
<dbReference type="GO" id="GO:0033539">
    <property type="term" value="P:fatty acid beta-oxidation using acyl-CoA dehydrogenase"/>
    <property type="evidence" value="ECO:0007669"/>
    <property type="project" value="TreeGrafter"/>
</dbReference>
<dbReference type="InterPro" id="IPR006091">
    <property type="entry name" value="Acyl-CoA_Oxase/DH_mid-dom"/>
</dbReference>
<evidence type="ECO:0000259" key="4">
    <source>
        <dbReference type="Pfam" id="PF08028"/>
    </source>
</evidence>
<dbReference type="InterPro" id="IPR046373">
    <property type="entry name" value="Acyl-CoA_Oxase/DH_mid-dom_sf"/>
</dbReference>
<name>A0A857JD75_9BURK</name>
<evidence type="ECO:0000256" key="1">
    <source>
        <dbReference type="ARBA" id="ARBA00022630"/>
    </source>
</evidence>
<dbReference type="KEGG" id="xyk:GT347_24735"/>
<accession>A0A857JD75</accession>
<dbReference type="PIRSF" id="PIRSF016578">
    <property type="entry name" value="HsaA"/>
    <property type="match status" value="1"/>
</dbReference>
<dbReference type="RefSeq" id="WP_160554722.1">
    <property type="nucleotide sequence ID" value="NZ_CP047650.1"/>
</dbReference>
<dbReference type="PANTHER" id="PTHR48083">
    <property type="entry name" value="MEDIUM-CHAIN SPECIFIC ACYL-COA DEHYDROGENASE, MITOCHONDRIAL-RELATED"/>
    <property type="match status" value="1"/>
</dbReference>
<keyword evidence="1" id="KW-0285">Flavoprotein</keyword>
<evidence type="ECO:0008006" key="7">
    <source>
        <dbReference type="Google" id="ProtNLM"/>
    </source>
</evidence>
<dbReference type="GO" id="GO:0016712">
    <property type="term" value="F:oxidoreductase activity, acting on paired donors, with incorporation or reduction of molecular oxygen, reduced flavin or flavoprotein as one donor, and incorporation of one atom of oxygen"/>
    <property type="evidence" value="ECO:0007669"/>
    <property type="project" value="TreeGrafter"/>
</dbReference>
<dbReference type="SUPFAM" id="SSF47203">
    <property type="entry name" value="Acyl-CoA dehydrogenase C-terminal domain-like"/>
    <property type="match status" value="1"/>
</dbReference>
<evidence type="ECO:0000256" key="2">
    <source>
        <dbReference type="ARBA" id="ARBA00023002"/>
    </source>
</evidence>
<dbReference type="Gene3D" id="1.10.540.10">
    <property type="entry name" value="Acyl-CoA dehydrogenase/oxidase, N-terminal domain"/>
    <property type="match status" value="1"/>
</dbReference>
<sequence>MNSRFRMDGLSLGFEGAQAQALDAVLTTLADKAAERDRLGGSLAAELRQLAEAGATSARLPVAQGGRGFSYSQNVDLLIALARADSSAAQSLRSHFLYVEHLVSAPELPGSDFGAAEVARGRLFASATTEIGNVAVGAVGTTVLPDLQGRLRLDGSKFYTTGAGYADWVNVFAGDAEGQHVIATVERETPGVTVVDDWDGVGQRLTMSGTMQFDQVAVDPARVRRRSQSEDRPSGRHDAMAQLTHLATLTGIAIRAFEDAAGWLQGRKRHFSHAAAPVPALDPLVQELIGRLSAVAGTALLAVRSAARQLETPRADASGDPFADAHRSVTQLQVVLPALVLDATQALFDIGGGSMVVAGRGFDRHWRNARTLASHNPSPQKARVLGNEALNGVALPDIWYAGTAAPAASPGVVRSGVAG</sequence>
<evidence type="ECO:0000313" key="6">
    <source>
        <dbReference type="Proteomes" id="UP000464787"/>
    </source>
</evidence>
<proteinExistence type="predicted"/>
<dbReference type="Proteomes" id="UP000464787">
    <property type="component" value="Chromosome"/>
</dbReference>
<dbReference type="Gene3D" id="1.20.140.10">
    <property type="entry name" value="Butyryl-CoA Dehydrogenase, subunit A, domain 3"/>
    <property type="match status" value="1"/>
</dbReference>
<gene>
    <name evidence="5" type="ORF">GT347_24735</name>
</gene>
<dbReference type="SUPFAM" id="SSF56645">
    <property type="entry name" value="Acyl-CoA dehydrogenase NM domain-like"/>
    <property type="match status" value="1"/>
</dbReference>
<evidence type="ECO:0000259" key="3">
    <source>
        <dbReference type="Pfam" id="PF02770"/>
    </source>
</evidence>
<keyword evidence="2" id="KW-0560">Oxidoreductase</keyword>
<dbReference type="Pfam" id="PF08028">
    <property type="entry name" value="Acyl-CoA_dh_2"/>
    <property type="match status" value="1"/>
</dbReference>
<dbReference type="GO" id="GO:0005737">
    <property type="term" value="C:cytoplasm"/>
    <property type="evidence" value="ECO:0007669"/>
    <property type="project" value="TreeGrafter"/>
</dbReference>
<feature type="domain" description="Acyl-CoA oxidase/dehydrogenase middle" evidence="3">
    <location>
        <begin position="136"/>
        <end position="216"/>
    </location>
</feature>
<dbReference type="InterPro" id="IPR009100">
    <property type="entry name" value="AcylCoA_DH/oxidase_NM_dom_sf"/>
</dbReference>
<dbReference type="InterPro" id="IPR013107">
    <property type="entry name" value="Acyl-CoA_DH_C"/>
</dbReference>